<dbReference type="KEGG" id="eke:EK0264_16670"/>
<feature type="domain" description="FHA" evidence="3">
    <location>
        <begin position="451"/>
        <end position="505"/>
    </location>
</feature>
<protein>
    <submittedName>
        <fullName evidence="4">FHA domain-containing protein</fullName>
    </submittedName>
</protein>
<sequence length="548" mass="54700">MTPGSGLVARHADSLVWVGDQISPETWEAIGTVLDLEPGTDPSGADTADRLSALGEALAADPNATFAALIIAGGQAQGILRGPVTVRNRDEIAPATGYEHYGITVPFGMSESVYVGNVNAAANAPGISEMLDLDAGIVPGGGAWAHPVSGGRRHSGATGTHSAAPSPSTGSIPAAGPAAATAEGLGAAGAAGALGAAGAAAGVAAAFGRADSPREDEAPRRDDPAREDAASRGDGTGEQLDSTMQYDPFQDGDIDSPTGASATSSPQPPAEWASPAQSPERPTPSTDSELGWPQPEPSQQARPVTDWLPDDSPAPVSSQAPPPPSPSTGEVRPDVRADAPLPPVEGSGGGWAAPVGFGTAAAAGGAAAGGAAAAGAHQSPGGFTPAPDHERVDLQSVSAPEPAQPLPPVDGAESAANSAQAGGPPGAQPAQQNAGVIVFDDGSTFALDRDYVIGRRPEKDSRVLSGQAAPLTVVDPDTVLSSAHALVTRRGDRVFLQDLGSLNGSHTASPGETDWTRLGAHEEVEIVPGTRLLFGWTVATFSGGNQQS</sequence>
<dbReference type="AlphaFoldDB" id="A0A7L4YRR3"/>
<feature type="compositionally biased region" description="Low complexity" evidence="2">
    <location>
        <begin position="414"/>
        <end position="431"/>
    </location>
</feature>
<proteinExistence type="predicted"/>
<accession>A0A7L4YRR3</accession>
<organism evidence="4 5">
    <name type="scientific">Epidermidibacterium keratini</name>
    <dbReference type="NCBI Taxonomy" id="1891644"/>
    <lineage>
        <taxon>Bacteria</taxon>
        <taxon>Bacillati</taxon>
        <taxon>Actinomycetota</taxon>
        <taxon>Actinomycetes</taxon>
        <taxon>Sporichthyales</taxon>
        <taxon>Sporichthyaceae</taxon>
        <taxon>Epidermidibacterium</taxon>
    </lineage>
</organism>
<dbReference type="CDD" id="cd00060">
    <property type="entry name" value="FHA"/>
    <property type="match status" value="1"/>
</dbReference>
<dbReference type="InterPro" id="IPR000253">
    <property type="entry name" value="FHA_dom"/>
</dbReference>
<feature type="region of interest" description="Disordered" evidence="2">
    <location>
        <begin position="207"/>
        <end position="431"/>
    </location>
</feature>
<dbReference type="Pfam" id="PF00498">
    <property type="entry name" value="FHA"/>
    <property type="match status" value="1"/>
</dbReference>
<evidence type="ECO:0000259" key="3">
    <source>
        <dbReference type="PROSITE" id="PS50006"/>
    </source>
</evidence>
<evidence type="ECO:0000313" key="4">
    <source>
        <dbReference type="EMBL" id="QHC01752.1"/>
    </source>
</evidence>
<gene>
    <name evidence="4" type="ORF">EK0264_16670</name>
</gene>
<name>A0A7L4YRR3_9ACTN</name>
<dbReference type="SUPFAM" id="SSF49879">
    <property type="entry name" value="SMAD/FHA domain"/>
    <property type="match status" value="1"/>
</dbReference>
<keyword evidence="5" id="KW-1185">Reference proteome</keyword>
<dbReference type="InterPro" id="IPR008984">
    <property type="entry name" value="SMAD_FHA_dom_sf"/>
</dbReference>
<evidence type="ECO:0000256" key="2">
    <source>
        <dbReference type="SAM" id="MobiDB-lite"/>
    </source>
</evidence>
<dbReference type="Gene3D" id="2.60.200.20">
    <property type="match status" value="1"/>
</dbReference>
<feature type="region of interest" description="Disordered" evidence="2">
    <location>
        <begin position="146"/>
        <end position="177"/>
    </location>
</feature>
<dbReference type="PROSITE" id="PS50006">
    <property type="entry name" value="FHA_DOMAIN"/>
    <property type="match status" value="1"/>
</dbReference>
<evidence type="ECO:0000313" key="5">
    <source>
        <dbReference type="Proteomes" id="UP000463857"/>
    </source>
</evidence>
<dbReference type="RefSeq" id="WP_159546876.1">
    <property type="nucleotide sequence ID" value="NZ_CP047156.1"/>
</dbReference>
<keyword evidence="1" id="KW-0597">Phosphoprotein</keyword>
<feature type="compositionally biased region" description="Low complexity" evidence="2">
    <location>
        <begin position="352"/>
        <end position="376"/>
    </location>
</feature>
<feature type="compositionally biased region" description="Basic and acidic residues" evidence="2">
    <location>
        <begin position="211"/>
        <end position="231"/>
    </location>
</feature>
<dbReference type="EMBL" id="CP047156">
    <property type="protein sequence ID" value="QHC01752.1"/>
    <property type="molecule type" value="Genomic_DNA"/>
</dbReference>
<dbReference type="Proteomes" id="UP000463857">
    <property type="component" value="Chromosome"/>
</dbReference>
<feature type="compositionally biased region" description="Low complexity" evidence="2">
    <location>
        <begin position="162"/>
        <end position="177"/>
    </location>
</feature>
<reference evidence="4 5" key="1">
    <citation type="journal article" date="2018" name="Int. J. Syst. Evol. Microbiol.">
        <title>Epidermidibacterium keratini gen. nov., sp. nov., a member of the family Sporichthyaceae, isolated from keratin epidermis.</title>
        <authorList>
            <person name="Lee D.G."/>
            <person name="Trujillo M.E."/>
            <person name="Kang S."/>
            <person name="Nam J.J."/>
            <person name="Kim Y.J."/>
        </authorList>
    </citation>
    <scope>NUCLEOTIDE SEQUENCE [LARGE SCALE GENOMIC DNA]</scope>
    <source>
        <strain evidence="4 5">EPI-7</strain>
    </source>
</reference>
<evidence type="ECO:0000256" key="1">
    <source>
        <dbReference type="ARBA" id="ARBA00022553"/>
    </source>
</evidence>
<feature type="compositionally biased region" description="Low complexity" evidence="2">
    <location>
        <begin position="310"/>
        <end position="319"/>
    </location>
</feature>
<dbReference type="OrthoDB" id="5192484at2"/>
<dbReference type="InParanoid" id="A0A7L4YRR3"/>